<keyword evidence="10" id="KW-1185">Reference proteome</keyword>
<dbReference type="InterPro" id="IPR036179">
    <property type="entry name" value="Ig-like_dom_sf"/>
</dbReference>
<evidence type="ECO:0000313" key="10">
    <source>
        <dbReference type="Proteomes" id="UP001046870"/>
    </source>
</evidence>
<evidence type="ECO:0000256" key="2">
    <source>
        <dbReference type="ARBA" id="ARBA00022692"/>
    </source>
</evidence>
<dbReference type="Gene3D" id="2.60.40.10">
    <property type="entry name" value="Immunoglobulins"/>
    <property type="match status" value="1"/>
</dbReference>
<keyword evidence="3 6" id="KW-1133">Transmembrane helix</keyword>
<evidence type="ECO:0000256" key="6">
    <source>
        <dbReference type="SAM" id="Phobius"/>
    </source>
</evidence>
<dbReference type="GO" id="GO:0042613">
    <property type="term" value="C:MHC class II protein complex"/>
    <property type="evidence" value="ECO:0007669"/>
    <property type="project" value="InterPro"/>
</dbReference>
<protein>
    <recommendedName>
        <fullName evidence="8">Ig-like domain-containing protein</fullName>
    </recommendedName>
</protein>
<evidence type="ECO:0000256" key="3">
    <source>
        <dbReference type="ARBA" id="ARBA00022989"/>
    </source>
</evidence>
<reference evidence="9" key="1">
    <citation type="submission" date="2021-01" db="EMBL/GenBank/DDBJ databases">
        <authorList>
            <person name="Zahm M."/>
            <person name="Roques C."/>
            <person name="Cabau C."/>
            <person name="Klopp C."/>
            <person name="Donnadieu C."/>
            <person name="Jouanno E."/>
            <person name="Lampietro C."/>
            <person name="Louis A."/>
            <person name="Herpin A."/>
            <person name="Echchiki A."/>
            <person name="Berthelot C."/>
            <person name="Parey E."/>
            <person name="Roest-Crollius H."/>
            <person name="Braasch I."/>
            <person name="Postlethwait J."/>
            <person name="Bobe J."/>
            <person name="Montfort J."/>
            <person name="Bouchez O."/>
            <person name="Begum T."/>
            <person name="Mejri S."/>
            <person name="Adams A."/>
            <person name="Chen W.-J."/>
            <person name="Guiguen Y."/>
        </authorList>
    </citation>
    <scope>NUCLEOTIDE SEQUENCE</scope>
    <source>
        <strain evidence="9">YG-15Mar2019-1</strain>
        <tissue evidence="9">Brain</tissue>
    </source>
</reference>
<dbReference type="SMART" id="SM00407">
    <property type="entry name" value="IGc1"/>
    <property type="match status" value="1"/>
</dbReference>
<evidence type="ECO:0000313" key="9">
    <source>
        <dbReference type="EMBL" id="KAG7456332.1"/>
    </source>
</evidence>
<gene>
    <name evidence="9" type="ORF">MATL_G00251140</name>
</gene>
<feature type="domain" description="Ig-like" evidence="8">
    <location>
        <begin position="115"/>
        <end position="205"/>
    </location>
</feature>
<accession>A0A9D3T183</accession>
<evidence type="ECO:0000259" key="8">
    <source>
        <dbReference type="PROSITE" id="PS50835"/>
    </source>
</evidence>
<dbReference type="AlphaFoldDB" id="A0A9D3T183"/>
<dbReference type="Proteomes" id="UP001046870">
    <property type="component" value="Chromosome 23"/>
</dbReference>
<dbReference type="SUPFAM" id="SSF54452">
    <property type="entry name" value="MHC antigen-recognition domain"/>
    <property type="match status" value="1"/>
</dbReference>
<dbReference type="InterPro" id="IPR000353">
    <property type="entry name" value="MHC_II_b_N"/>
</dbReference>
<dbReference type="InterPro" id="IPR011162">
    <property type="entry name" value="MHC_I/II-like_Ag-recog"/>
</dbReference>
<dbReference type="SMART" id="SM00921">
    <property type="entry name" value="MHC_II_beta"/>
    <property type="match status" value="1"/>
</dbReference>
<dbReference type="InterPro" id="IPR007110">
    <property type="entry name" value="Ig-like_dom"/>
</dbReference>
<dbReference type="InterPro" id="IPR014745">
    <property type="entry name" value="MHC_II_a/b_N"/>
</dbReference>
<keyword evidence="7" id="KW-0732">Signal</keyword>
<feature type="signal peptide" evidence="7">
    <location>
        <begin position="1"/>
        <end position="23"/>
    </location>
</feature>
<name>A0A9D3T183_MEGAT</name>
<proteinExistence type="predicted"/>
<dbReference type="PANTHER" id="PTHR19944">
    <property type="entry name" value="MHC CLASS II-RELATED"/>
    <property type="match status" value="1"/>
</dbReference>
<dbReference type="InterPro" id="IPR050160">
    <property type="entry name" value="MHC/Immunoglobulin"/>
</dbReference>
<dbReference type="GO" id="GO:0019882">
    <property type="term" value="P:antigen processing and presentation"/>
    <property type="evidence" value="ECO:0007669"/>
    <property type="project" value="InterPro"/>
</dbReference>
<comment type="caution">
    <text evidence="9">The sequence shown here is derived from an EMBL/GenBank/DDBJ whole genome shotgun (WGS) entry which is preliminary data.</text>
</comment>
<keyword evidence="4" id="KW-1015">Disulfide bond</keyword>
<evidence type="ECO:0000256" key="4">
    <source>
        <dbReference type="ARBA" id="ARBA00023157"/>
    </source>
</evidence>
<organism evidence="9 10">
    <name type="scientific">Megalops atlanticus</name>
    <name type="common">Tarpon</name>
    <name type="synonym">Clupea gigantea</name>
    <dbReference type="NCBI Taxonomy" id="7932"/>
    <lineage>
        <taxon>Eukaryota</taxon>
        <taxon>Metazoa</taxon>
        <taxon>Chordata</taxon>
        <taxon>Craniata</taxon>
        <taxon>Vertebrata</taxon>
        <taxon>Euteleostomi</taxon>
        <taxon>Actinopterygii</taxon>
        <taxon>Neopterygii</taxon>
        <taxon>Teleostei</taxon>
        <taxon>Elopiformes</taxon>
        <taxon>Megalopidae</taxon>
        <taxon>Megalops</taxon>
    </lineage>
</organism>
<dbReference type="Pfam" id="PF00969">
    <property type="entry name" value="MHC_II_beta"/>
    <property type="match status" value="1"/>
</dbReference>
<feature type="chain" id="PRO_5039373917" description="Ig-like domain-containing protein" evidence="7">
    <location>
        <begin position="24"/>
        <end position="265"/>
    </location>
</feature>
<feature type="transmembrane region" description="Helical" evidence="6">
    <location>
        <begin position="218"/>
        <end position="239"/>
    </location>
</feature>
<dbReference type="SUPFAM" id="SSF48726">
    <property type="entry name" value="Immunoglobulin"/>
    <property type="match status" value="1"/>
</dbReference>
<evidence type="ECO:0000256" key="7">
    <source>
        <dbReference type="SAM" id="SignalP"/>
    </source>
</evidence>
<dbReference type="PROSITE" id="PS50835">
    <property type="entry name" value="IG_LIKE"/>
    <property type="match status" value="1"/>
</dbReference>
<keyword evidence="5" id="KW-0325">Glycoprotein</keyword>
<keyword evidence="2 6" id="KW-0812">Transmembrane</keyword>
<dbReference type="PANTHER" id="PTHR19944:SF99">
    <property type="entry name" value="HLA CLASS II HISTOCOMPATIBILITY ANTIGEN, DRB1 BETA CHAIN"/>
    <property type="match status" value="1"/>
</dbReference>
<dbReference type="InterPro" id="IPR013783">
    <property type="entry name" value="Ig-like_fold"/>
</dbReference>
<dbReference type="OrthoDB" id="9940220at2759"/>
<dbReference type="Gene3D" id="3.10.320.10">
    <property type="entry name" value="Class II Histocompatibility Antigen, M Beta Chain, Chain B, domain 1"/>
    <property type="match status" value="1"/>
</dbReference>
<dbReference type="EMBL" id="JAFDVH010000023">
    <property type="protein sequence ID" value="KAG7456332.1"/>
    <property type="molecule type" value="Genomic_DNA"/>
</dbReference>
<dbReference type="InterPro" id="IPR003597">
    <property type="entry name" value="Ig_C1-set"/>
</dbReference>
<evidence type="ECO:0000256" key="1">
    <source>
        <dbReference type="ARBA" id="ARBA00004479"/>
    </source>
</evidence>
<evidence type="ECO:0000256" key="5">
    <source>
        <dbReference type="ARBA" id="ARBA00023180"/>
    </source>
</evidence>
<dbReference type="Pfam" id="PF07654">
    <property type="entry name" value="C1-set"/>
    <property type="match status" value="1"/>
</dbReference>
<dbReference type="GO" id="GO:0006955">
    <property type="term" value="P:immune response"/>
    <property type="evidence" value="ECO:0007669"/>
    <property type="project" value="InterPro"/>
</dbReference>
<sequence>MSLSNLRCIGLLFVFNLFFGTDGYYLQMQFDCMFSRKDLQDIKFAEHFFFNKVEHVRYNSTLRKYIGYTEFGMKNAQILNSDPAKLAEEQVRMDSYCRHFVSLVYSNILEKTAEPYIKLRSLKPVSSKHPALLVCSVYNFYPKAIRVMWLRDGEEVTFDVTSTEELSDGDWYYQVHSHLEYMPKSGETISCKVEHASFPQPKVVHWDPFMPESERNKITIGASGLVLGVSIAAAGLIYYKKKSHGAVVREAFLLAVKNVSYEGGK</sequence>
<keyword evidence="6" id="KW-0472">Membrane</keyword>
<comment type="subcellular location">
    <subcellularLocation>
        <location evidence="1">Membrane</location>
        <topology evidence="1">Single-pass type I membrane protein</topology>
    </subcellularLocation>
</comment>